<dbReference type="Pfam" id="PF16344">
    <property type="entry name" value="FecR_C"/>
    <property type="match status" value="1"/>
</dbReference>
<dbReference type="RefSeq" id="WP_130538983.1">
    <property type="nucleotide sequence ID" value="NZ_CP042431.1"/>
</dbReference>
<reference evidence="3 4" key="1">
    <citation type="submission" date="2019-02" db="EMBL/GenBank/DDBJ databases">
        <title>Genomic Encyclopedia of Type Strains, Phase IV (KMG-IV): sequencing the most valuable type-strain genomes for metagenomic binning, comparative biology and taxonomic classification.</title>
        <authorList>
            <person name="Goeker M."/>
        </authorList>
    </citation>
    <scope>NUCLEOTIDE SEQUENCE [LARGE SCALE GENOMIC DNA]</scope>
    <source>
        <strain evidence="3 4">DSM 18116</strain>
    </source>
</reference>
<comment type="caution">
    <text evidence="3">The sequence shown here is derived from an EMBL/GenBank/DDBJ whole genome shotgun (WGS) entry which is preliminary data.</text>
</comment>
<feature type="domain" description="Protein FecR C-terminal" evidence="2">
    <location>
        <begin position="320"/>
        <end position="386"/>
    </location>
</feature>
<dbReference type="Pfam" id="PF04773">
    <property type="entry name" value="FecR"/>
    <property type="match status" value="1"/>
</dbReference>
<dbReference type="GO" id="GO:0016989">
    <property type="term" value="F:sigma factor antagonist activity"/>
    <property type="evidence" value="ECO:0007669"/>
    <property type="project" value="TreeGrafter"/>
</dbReference>
<sequence length="389" mass="43457">MINKAEILSRYALRQVSPEEQQAFQEWMQTLDQQEFDALIDEYAAIVATLPDLNELSNPELLRSIHQEIAMKEWENTEQSVPRIPIWRSWRAAAAAIIILALSATIFLRLRNNSDQQLAERRSVPAHEIAPGKSGAILTLADGTKLVLDSMNNGVLADQNGSYVSMQDGQLKYSPSDSKAEDIAYNTMSTPRGRQFEITLPDGTHVWLNAASSIRYPTIFSAKNRKVELEGEAYFEVTKNAKQPFIVNASNKASIEVLGTSFNISAYENEKSLNTTLIEGSVKVNGSVIKPGQQARVTDALHIIGNADIDKVMAWQRGFFNFEGASLEEVMQQLERWYDIDVSYEKGIPGIEFGGEMSRNMTLNGVLIALEKSGIRYRLDGRKLIVLPK</sequence>
<evidence type="ECO:0000259" key="1">
    <source>
        <dbReference type="Pfam" id="PF04773"/>
    </source>
</evidence>
<evidence type="ECO:0000313" key="4">
    <source>
        <dbReference type="Proteomes" id="UP000293874"/>
    </source>
</evidence>
<dbReference type="PANTHER" id="PTHR30273">
    <property type="entry name" value="PERIPLASMIC SIGNAL SENSOR AND SIGMA FACTOR ACTIVATOR FECR-RELATED"/>
    <property type="match status" value="1"/>
</dbReference>
<dbReference type="Proteomes" id="UP000293874">
    <property type="component" value="Unassembled WGS sequence"/>
</dbReference>
<dbReference type="FunFam" id="2.60.120.1440:FF:000001">
    <property type="entry name" value="Putative anti-sigma factor"/>
    <property type="match status" value="1"/>
</dbReference>
<dbReference type="Gene3D" id="2.60.120.1440">
    <property type="match status" value="1"/>
</dbReference>
<organism evidence="3 4">
    <name type="scientific">Pseudobacter ginsenosidimutans</name>
    <dbReference type="NCBI Taxonomy" id="661488"/>
    <lineage>
        <taxon>Bacteria</taxon>
        <taxon>Pseudomonadati</taxon>
        <taxon>Bacteroidota</taxon>
        <taxon>Chitinophagia</taxon>
        <taxon>Chitinophagales</taxon>
        <taxon>Chitinophagaceae</taxon>
        <taxon>Pseudobacter</taxon>
    </lineage>
</organism>
<accession>A0A4Q7MZW6</accession>
<dbReference type="AlphaFoldDB" id="A0A4Q7MZW6"/>
<dbReference type="OrthoDB" id="625980at2"/>
<evidence type="ECO:0000313" key="3">
    <source>
        <dbReference type="EMBL" id="RZS74523.1"/>
    </source>
</evidence>
<proteinExistence type="predicted"/>
<gene>
    <name evidence="3" type="ORF">EV199_0371</name>
</gene>
<name>A0A4Q7MZW6_9BACT</name>
<dbReference type="EMBL" id="SGXA01000001">
    <property type="protein sequence ID" value="RZS74523.1"/>
    <property type="molecule type" value="Genomic_DNA"/>
</dbReference>
<evidence type="ECO:0000259" key="2">
    <source>
        <dbReference type="Pfam" id="PF16344"/>
    </source>
</evidence>
<dbReference type="InterPro" id="IPR012373">
    <property type="entry name" value="Ferrdict_sens_TM"/>
</dbReference>
<dbReference type="InterPro" id="IPR006860">
    <property type="entry name" value="FecR"/>
</dbReference>
<dbReference type="InterPro" id="IPR032508">
    <property type="entry name" value="FecR_C"/>
</dbReference>
<keyword evidence="4" id="KW-1185">Reference proteome</keyword>
<dbReference type="PANTHER" id="PTHR30273:SF2">
    <property type="entry name" value="PROTEIN FECR"/>
    <property type="match status" value="1"/>
</dbReference>
<feature type="domain" description="FecR protein" evidence="1">
    <location>
        <begin position="187"/>
        <end position="283"/>
    </location>
</feature>
<dbReference type="Gene3D" id="3.55.50.30">
    <property type="match status" value="1"/>
</dbReference>
<protein>
    <submittedName>
        <fullName evidence="3">FecR family protein</fullName>
    </submittedName>
</protein>